<reference evidence="2" key="2">
    <citation type="submission" date="2022-01" db="EMBL/GenBank/DDBJ databases">
        <authorList>
            <person name="Yamashiro T."/>
            <person name="Shiraishi A."/>
            <person name="Satake H."/>
            <person name="Nakayama K."/>
        </authorList>
    </citation>
    <scope>NUCLEOTIDE SEQUENCE</scope>
</reference>
<dbReference type="PANTHER" id="PTHR42648:SF18">
    <property type="entry name" value="RETROTRANSPOSON, UNCLASSIFIED-LIKE PROTEIN"/>
    <property type="match status" value="1"/>
</dbReference>
<comment type="caution">
    <text evidence="2">The sequence shown here is derived from an EMBL/GenBank/DDBJ whole genome shotgun (WGS) entry which is preliminary data.</text>
</comment>
<proteinExistence type="predicted"/>
<feature type="domain" description="GAG-pre-integrase" evidence="1">
    <location>
        <begin position="3"/>
        <end position="54"/>
    </location>
</feature>
<protein>
    <submittedName>
        <fullName evidence="2">Retrovirus-related pol polyprotein from transposon TNT 1-94</fullName>
    </submittedName>
</protein>
<dbReference type="PANTHER" id="PTHR42648">
    <property type="entry name" value="TRANSPOSASE, PUTATIVE-RELATED"/>
    <property type="match status" value="1"/>
</dbReference>
<sequence length="278" mass="31696">MAKASSSQAWLWHQRLSHLKFDTINLLSKNDIMTGLPKSKFFKDHLCSSFELGKAKRSSFKTKTTTSSKGRLHLLQMDLCGPMRAESINGKKYALVSEDNTLGPEPQSQENVPIVDTKELEVLSGPMFDEYFNGASKVVPKSYVVTTIDASDKSTTVNANENINQAENVMFDEDDFINPFGTSVHEVGESSSRHVDPSNMHTFYQQHHSEYHWKKDHPLEKVFENSSQPVRTRRQLDTDGEMCMFSLTVSRVEPKIIKEAMVDHAWIEAIQEELYQFK</sequence>
<gene>
    <name evidence="2" type="ORF">Tco_1058603</name>
</gene>
<evidence type="ECO:0000313" key="2">
    <source>
        <dbReference type="EMBL" id="GJT84261.1"/>
    </source>
</evidence>
<evidence type="ECO:0000259" key="1">
    <source>
        <dbReference type="Pfam" id="PF13976"/>
    </source>
</evidence>
<name>A0ABQ5H8Q1_9ASTR</name>
<dbReference type="Pfam" id="PF13976">
    <property type="entry name" value="gag_pre-integrs"/>
    <property type="match status" value="1"/>
</dbReference>
<accession>A0ABQ5H8Q1</accession>
<dbReference type="InterPro" id="IPR039537">
    <property type="entry name" value="Retrotran_Ty1/copia-like"/>
</dbReference>
<keyword evidence="3" id="KW-1185">Reference proteome</keyword>
<evidence type="ECO:0000313" key="3">
    <source>
        <dbReference type="Proteomes" id="UP001151760"/>
    </source>
</evidence>
<dbReference type="Proteomes" id="UP001151760">
    <property type="component" value="Unassembled WGS sequence"/>
</dbReference>
<dbReference type="EMBL" id="BQNB010019341">
    <property type="protein sequence ID" value="GJT84261.1"/>
    <property type="molecule type" value="Genomic_DNA"/>
</dbReference>
<dbReference type="InterPro" id="IPR025724">
    <property type="entry name" value="GAG-pre-integrase_dom"/>
</dbReference>
<organism evidence="2 3">
    <name type="scientific">Tanacetum coccineum</name>
    <dbReference type="NCBI Taxonomy" id="301880"/>
    <lineage>
        <taxon>Eukaryota</taxon>
        <taxon>Viridiplantae</taxon>
        <taxon>Streptophyta</taxon>
        <taxon>Embryophyta</taxon>
        <taxon>Tracheophyta</taxon>
        <taxon>Spermatophyta</taxon>
        <taxon>Magnoliopsida</taxon>
        <taxon>eudicotyledons</taxon>
        <taxon>Gunneridae</taxon>
        <taxon>Pentapetalae</taxon>
        <taxon>asterids</taxon>
        <taxon>campanulids</taxon>
        <taxon>Asterales</taxon>
        <taxon>Asteraceae</taxon>
        <taxon>Asteroideae</taxon>
        <taxon>Anthemideae</taxon>
        <taxon>Anthemidinae</taxon>
        <taxon>Tanacetum</taxon>
    </lineage>
</organism>
<reference evidence="2" key="1">
    <citation type="journal article" date="2022" name="Int. J. Mol. Sci.">
        <title>Draft Genome of Tanacetum Coccineum: Genomic Comparison of Closely Related Tanacetum-Family Plants.</title>
        <authorList>
            <person name="Yamashiro T."/>
            <person name="Shiraishi A."/>
            <person name="Nakayama K."/>
            <person name="Satake H."/>
        </authorList>
    </citation>
    <scope>NUCLEOTIDE SEQUENCE</scope>
</reference>